<keyword evidence="7" id="KW-0423">Lactose metabolism</keyword>
<keyword evidence="2 7" id="KW-0808">Transferase</keyword>
<evidence type="ECO:0000259" key="9">
    <source>
        <dbReference type="Pfam" id="PF00294"/>
    </source>
</evidence>
<dbReference type="Gene3D" id="3.40.1190.20">
    <property type="match status" value="1"/>
</dbReference>
<feature type="domain" description="Carbohydrate kinase PfkB" evidence="9">
    <location>
        <begin position="15"/>
        <end position="286"/>
    </location>
</feature>
<dbReference type="PANTHER" id="PTHR46566:SF1">
    <property type="entry name" value="1-PHOSPHOFRUCTOKINASE"/>
    <property type="match status" value="1"/>
</dbReference>
<dbReference type="RefSeq" id="WP_028530260.1">
    <property type="nucleotide sequence ID" value="NZ_CABLBR010000052.1"/>
</dbReference>
<gene>
    <name evidence="10" type="primary">pfkB</name>
    <name evidence="10" type="ORF">NQ502_02415</name>
</gene>
<dbReference type="InterPro" id="IPR002173">
    <property type="entry name" value="Carboh/pur_kinase_PfkB_CS"/>
</dbReference>
<dbReference type="GO" id="GO:0008662">
    <property type="term" value="F:1-phosphofructokinase activity"/>
    <property type="evidence" value="ECO:0007669"/>
    <property type="project" value="UniProtKB-EC"/>
</dbReference>
<comment type="similarity">
    <text evidence="7">Belongs to the carbohydrate kinase PfkB family. LacC subfamily.</text>
</comment>
<dbReference type="PIRSF" id="PIRSF000535">
    <property type="entry name" value="1PFK/6PFK/LacC"/>
    <property type="match status" value="1"/>
</dbReference>
<dbReference type="InterPro" id="IPR022463">
    <property type="entry name" value="1-PFruKinase"/>
</dbReference>
<comment type="function">
    <text evidence="8">Catalyzes the ATP-dependent phosphorylation of fructose-l-phosphate to fructose-l,6-bisphosphate.</text>
</comment>
<dbReference type="NCBIfam" id="TIGR03168">
    <property type="entry name" value="1-PFK"/>
    <property type="match status" value="1"/>
</dbReference>
<evidence type="ECO:0000256" key="5">
    <source>
        <dbReference type="ARBA" id="ARBA00022840"/>
    </source>
</evidence>
<comment type="catalytic activity">
    <reaction evidence="6 8">
        <text>beta-D-fructose 1-phosphate + ATP = beta-D-fructose 1,6-bisphosphate + ADP + H(+)</text>
        <dbReference type="Rhea" id="RHEA:14213"/>
        <dbReference type="ChEBI" id="CHEBI:15378"/>
        <dbReference type="ChEBI" id="CHEBI:30616"/>
        <dbReference type="ChEBI" id="CHEBI:32966"/>
        <dbReference type="ChEBI" id="CHEBI:138881"/>
        <dbReference type="ChEBI" id="CHEBI:456216"/>
        <dbReference type="EC" id="2.7.1.56"/>
    </reaction>
</comment>
<evidence type="ECO:0000313" key="11">
    <source>
        <dbReference type="Proteomes" id="UP001060164"/>
    </source>
</evidence>
<keyword evidence="4 8" id="KW-0418">Kinase</keyword>
<evidence type="ECO:0000256" key="2">
    <source>
        <dbReference type="ARBA" id="ARBA00022679"/>
    </source>
</evidence>
<dbReference type="InterPro" id="IPR011611">
    <property type="entry name" value="PfkB_dom"/>
</dbReference>
<accession>A0ABY5VIR3</accession>
<evidence type="ECO:0000256" key="4">
    <source>
        <dbReference type="ARBA" id="ARBA00022777"/>
    </source>
</evidence>
<dbReference type="PANTHER" id="PTHR46566">
    <property type="entry name" value="1-PHOSPHOFRUCTOKINASE-RELATED"/>
    <property type="match status" value="1"/>
</dbReference>
<keyword evidence="5 7" id="KW-0067">ATP-binding</keyword>
<dbReference type="InterPro" id="IPR017583">
    <property type="entry name" value="Tagatose/fructose_Pkinase"/>
</dbReference>
<proteinExistence type="inferred from homology"/>
<dbReference type="CDD" id="cd01164">
    <property type="entry name" value="FruK_PfkB_like"/>
    <property type="match status" value="1"/>
</dbReference>
<dbReference type="EMBL" id="CP102290">
    <property type="protein sequence ID" value="UWP59933.1"/>
    <property type="molecule type" value="Genomic_DNA"/>
</dbReference>
<comment type="catalytic activity">
    <reaction evidence="7">
        <text>D-tagatofuranose 6-phosphate + ATP = D-tagatofuranose 1,6-bisphosphate + ADP + H(+)</text>
        <dbReference type="Rhea" id="RHEA:12420"/>
        <dbReference type="ChEBI" id="CHEBI:15378"/>
        <dbReference type="ChEBI" id="CHEBI:30616"/>
        <dbReference type="ChEBI" id="CHEBI:58694"/>
        <dbReference type="ChEBI" id="CHEBI:58695"/>
        <dbReference type="ChEBI" id="CHEBI:456216"/>
        <dbReference type="EC" id="2.7.1.144"/>
    </reaction>
</comment>
<dbReference type="SUPFAM" id="SSF53613">
    <property type="entry name" value="Ribokinase-like"/>
    <property type="match status" value="1"/>
</dbReference>
<dbReference type="PROSITE" id="PS00584">
    <property type="entry name" value="PFKB_KINASES_2"/>
    <property type="match status" value="1"/>
</dbReference>
<evidence type="ECO:0000313" key="10">
    <source>
        <dbReference type="EMBL" id="UWP59933.1"/>
    </source>
</evidence>
<dbReference type="NCBIfam" id="TIGR03828">
    <property type="entry name" value="pfkB"/>
    <property type="match status" value="1"/>
</dbReference>
<evidence type="ECO:0000256" key="8">
    <source>
        <dbReference type="RuleBase" id="RU369061"/>
    </source>
</evidence>
<dbReference type="EC" id="2.7.1.144" evidence="7"/>
<protein>
    <recommendedName>
        <fullName evidence="7">Tagatose-6-phosphate kinase</fullName>
        <ecNumber evidence="7">2.7.1.144</ecNumber>
    </recommendedName>
</protein>
<dbReference type="Proteomes" id="UP001060164">
    <property type="component" value="Chromosome"/>
</dbReference>
<name>A0ABY5VIR3_9FIRM</name>
<reference evidence="10" key="1">
    <citation type="journal article" date="2022" name="Cell">
        <title>Design, construction, and in vivo augmentation of a complex gut microbiome.</title>
        <authorList>
            <person name="Cheng A.G."/>
            <person name="Ho P.Y."/>
            <person name="Aranda-Diaz A."/>
            <person name="Jain S."/>
            <person name="Yu F.B."/>
            <person name="Meng X."/>
            <person name="Wang M."/>
            <person name="Iakiviak M."/>
            <person name="Nagashima K."/>
            <person name="Zhao A."/>
            <person name="Murugkar P."/>
            <person name="Patil A."/>
            <person name="Atabakhsh K."/>
            <person name="Weakley A."/>
            <person name="Yan J."/>
            <person name="Brumbaugh A.R."/>
            <person name="Higginbottom S."/>
            <person name="Dimas A."/>
            <person name="Shiver A.L."/>
            <person name="Deutschbauer A."/>
            <person name="Neff N."/>
            <person name="Sonnenburg J.L."/>
            <person name="Huang K.C."/>
            <person name="Fischbach M.A."/>
        </authorList>
    </citation>
    <scope>NUCLEOTIDE SEQUENCE</scope>
    <source>
        <strain evidence="10">DSM 19829</strain>
    </source>
</reference>
<evidence type="ECO:0000256" key="3">
    <source>
        <dbReference type="ARBA" id="ARBA00022741"/>
    </source>
</evidence>
<evidence type="ECO:0000256" key="7">
    <source>
        <dbReference type="PIRNR" id="PIRNR000535"/>
    </source>
</evidence>
<evidence type="ECO:0000256" key="6">
    <source>
        <dbReference type="ARBA" id="ARBA00047745"/>
    </source>
</evidence>
<organism evidence="10 11">
    <name type="scientific">Ruminococcus gauvreauii</name>
    <dbReference type="NCBI Taxonomy" id="438033"/>
    <lineage>
        <taxon>Bacteria</taxon>
        <taxon>Bacillati</taxon>
        <taxon>Bacillota</taxon>
        <taxon>Clostridia</taxon>
        <taxon>Eubacteriales</taxon>
        <taxon>Oscillospiraceae</taxon>
        <taxon>Ruminococcus</taxon>
    </lineage>
</organism>
<evidence type="ECO:0000256" key="1">
    <source>
        <dbReference type="ARBA" id="ARBA00005380"/>
    </source>
</evidence>
<dbReference type="Pfam" id="PF00294">
    <property type="entry name" value="PfkB"/>
    <property type="match status" value="1"/>
</dbReference>
<comment type="similarity">
    <text evidence="1">Belongs to the carbohydrate kinase pfkB family.</text>
</comment>
<keyword evidence="11" id="KW-1185">Reference proteome</keyword>
<sequence length="301" mass="32427">MIYTLTCNPSLDYIVTVKNFTIGGMNRTENERILPGGKGINVSIVLKNLGVSSTILGFIAGFTGEEIRKKIREAGCTEELISVGQGWSRINMKLRSCSESEINGQGPPIGSDAVAELLNRLETLEKGDVLVLAGSIPNSMPDTIYRDITRRMSEKKVMVIVDAAKDLLVSVLDYHPFLIKPNHHELSEIFRKDLQGPDDIVRCARKLQNRGARNVLVSMAEAGAILVSETGKVFISAAPKGSVVNSVGAGDSMVAGFMAGYFSEGDYQKSLHMGIAAGSASAFSEELASREEIEALLSGMK</sequence>
<comment type="pathway">
    <text evidence="7">Carbohydrate metabolism; D-tagatose 6-phosphate degradation; D-glyceraldehyde 3-phosphate and glycerone phosphate from D-tagatose 6-phosphate: step 1/2.</text>
</comment>
<dbReference type="InterPro" id="IPR029056">
    <property type="entry name" value="Ribokinase-like"/>
</dbReference>
<keyword evidence="3 7" id="KW-0547">Nucleotide-binding</keyword>